<evidence type="ECO:0000313" key="2">
    <source>
        <dbReference type="Proteomes" id="UP000077069"/>
    </source>
</evidence>
<dbReference type="OrthoDB" id="5423564at2759"/>
<dbReference type="Proteomes" id="UP000077069">
    <property type="component" value="Unassembled WGS sequence"/>
</dbReference>
<dbReference type="InParanoid" id="A0A177CIQ4"/>
<sequence length="430" mass="49841">MDVTLESEMSPWLLMNDPWDNDSLVSSKCSEILDWEDDWWGGCPCCALSTRSFYVAENQANDLFAADFADESHMNAAGRTTMHPYRDLRSASYARKRSFKKSKPRPRTRGIAGRKWEHAYCRRENKRNKKETLRFEIYANQRREKVHWWSSENQNSIEFVIWDMNLEEDFDQYIAAMWDGVVGYEVLHKHAEVFENSELYTETGETVSVWAQRRIAEMRAVKDTQTRTQAAPRRTRIGVGRFDYQINCGSPLTTKLSTNAYAAYGHTQLRAALTRPTQARQMARFNLKIPPSPRIHNYNWFGEYTWRWHRKASGCWQMGYGDCGNFAMPCPCSESGCFCYFLRCYCEKFEGQVVPEEQQRYSLLEWAGAEGSRFIEADKAWEQAEGPMRECDTDVATESDGEWSFVNEDCGVRSCSSVASSVELSYSTRP</sequence>
<dbReference type="RefSeq" id="XP_018037506.1">
    <property type="nucleotide sequence ID" value="XM_018178250.1"/>
</dbReference>
<reference evidence="1 2" key="1">
    <citation type="submission" date="2016-05" db="EMBL/GenBank/DDBJ databases">
        <title>Comparative analysis of secretome profiles of manganese(II)-oxidizing ascomycete fungi.</title>
        <authorList>
            <consortium name="DOE Joint Genome Institute"/>
            <person name="Zeiner C.A."/>
            <person name="Purvine S.O."/>
            <person name="Zink E.M."/>
            <person name="Wu S."/>
            <person name="Pasa-Tolic L."/>
            <person name="Chaput D.L."/>
            <person name="Haridas S."/>
            <person name="Grigoriev I.V."/>
            <person name="Santelli C.M."/>
            <person name="Hansel C.M."/>
        </authorList>
    </citation>
    <scope>NUCLEOTIDE SEQUENCE [LARGE SCALE GENOMIC DNA]</scope>
    <source>
        <strain evidence="1 2">AP3s5-JAC2a</strain>
    </source>
</reference>
<dbReference type="AlphaFoldDB" id="A0A177CIQ4"/>
<proteinExistence type="predicted"/>
<dbReference type="EMBL" id="KV441551">
    <property type="protein sequence ID" value="OAG07141.1"/>
    <property type="molecule type" value="Genomic_DNA"/>
</dbReference>
<dbReference type="GeneID" id="28761736"/>
<keyword evidence="2" id="KW-1185">Reference proteome</keyword>
<gene>
    <name evidence="1" type="ORF">CC84DRAFT_1163368</name>
</gene>
<name>A0A177CIQ4_9PLEO</name>
<accession>A0A177CIQ4</accession>
<protein>
    <submittedName>
        <fullName evidence="1">Uncharacterized protein</fullName>
    </submittedName>
</protein>
<organism evidence="1 2">
    <name type="scientific">Paraphaeosphaeria sporulosa</name>
    <dbReference type="NCBI Taxonomy" id="1460663"/>
    <lineage>
        <taxon>Eukaryota</taxon>
        <taxon>Fungi</taxon>
        <taxon>Dikarya</taxon>
        <taxon>Ascomycota</taxon>
        <taxon>Pezizomycotina</taxon>
        <taxon>Dothideomycetes</taxon>
        <taxon>Pleosporomycetidae</taxon>
        <taxon>Pleosporales</taxon>
        <taxon>Massarineae</taxon>
        <taxon>Didymosphaeriaceae</taxon>
        <taxon>Paraphaeosphaeria</taxon>
    </lineage>
</organism>
<evidence type="ECO:0000313" key="1">
    <source>
        <dbReference type="EMBL" id="OAG07141.1"/>
    </source>
</evidence>